<dbReference type="CDD" id="cd02247">
    <property type="entry name" value="cupin_pirin_C"/>
    <property type="match status" value="1"/>
</dbReference>
<dbReference type="SUPFAM" id="SSF51182">
    <property type="entry name" value="RmlC-like cupins"/>
    <property type="match status" value="1"/>
</dbReference>
<comment type="caution">
    <text evidence="5">The sequence shown here is derived from an EMBL/GenBank/DDBJ whole genome shotgun (WGS) entry which is preliminary data.</text>
</comment>
<keyword evidence="6" id="KW-1185">Reference proteome</keyword>
<dbReference type="Pfam" id="PF05726">
    <property type="entry name" value="Pirin_C"/>
    <property type="match status" value="1"/>
</dbReference>
<evidence type="ECO:0000259" key="3">
    <source>
        <dbReference type="Pfam" id="PF02678"/>
    </source>
</evidence>
<name>A0ABT3JGM7_9SPHN</name>
<comment type="similarity">
    <text evidence="1 2">Belongs to the pirin family.</text>
</comment>
<dbReference type="Pfam" id="PF02678">
    <property type="entry name" value="Pirin"/>
    <property type="match status" value="1"/>
</dbReference>
<dbReference type="Gene3D" id="2.60.120.10">
    <property type="entry name" value="Jelly Rolls"/>
    <property type="match status" value="2"/>
</dbReference>
<reference evidence="5 6" key="1">
    <citation type="submission" date="2022-10" db="EMBL/GenBank/DDBJ databases">
        <title>Sphingomonas sp.</title>
        <authorList>
            <person name="Jin C."/>
        </authorList>
    </citation>
    <scope>NUCLEOTIDE SEQUENCE [LARGE SCALE GENOMIC DNA]</scope>
    <source>
        <strain evidence="5 6">BN140010</strain>
    </source>
</reference>
<dbReference type="InterPro" id="IPR014710">
    <property type="entry name" value="RmlC-like_jellyroll"/>
</dbReference>
<sequence length="299" mass="32558">MEGPPILLDLAPVTHDLGGFKVHRTLPHKQRTMVGPFIFFDQMGPARLGVGEGIDVRPHPHINLATVTYLFDGAIDHRDSLGTVQRIEPGAVNLMTAGRGIAHSERSPADQRNAGPTLDGIQTWLALPRASEEQDAGFEHVAADRLPWIEGDGVRLNLIMGEAYGARSPVTQHSPTIYAAIHLEPGASLQLEREADERAVYLLDGEASIDGHALMPQHLVLLAPGHTPVLRSMSGARLMLCGGAPMDGERLVWWNFVSSSRERINEAKRAWKAGEFTLPPDDKGESIPLPEIPLTVSYP</sequence>
<dbReference type="InterPro" id="IPR003829">
    <property type="entry name" value="Pirin_N_dom"/>
</dbReference>
<dbReference type="EMBL" id="JAPDOB010000002">
    <property type="protein sequence ID" value="MCW3797936.1"/>
    <property type="molecule type" value="Genomic_DNA"/>
</dbReference>
<dbReference type="PANTHER" id="PTHR13903:SF8">
    <property type="entry name" value="PIRIN"/>
    <property type="match status" value="1"/>
</dbReference>
<dbReference type="RefSeq" id="WP_264882523.1">
    <property type="nucleotide sequence ID" value="NZ_JAPDOB010000002.1"/>
</dbReference>
<accession>A0ABT3JGM7</accession>
<proteinExistence type="inferred from homology"/>
<gene>
    <name evidence="5" type="ORF">OMW55_08985</name>
</gene>
<dbReference type="PIRSF" id="PIRSF006232">
    <property type="entry name" value="Pirin"/>
    <property type="match status" value="1"/>
</dbReference>
<dbReference type="InterPro" id="IPR012093">
    <property type="entry name" value="Pirin"/>
</dbReference>
<evidence type="ECO:0000256" key="1">
    <source>
        <dbReference type="ARBA" id="ARBA00008416"/>
    </source>
</evidence>
<dbReference type="InterPro" id="IPR008778">
    <property type="entry name" value="Pirin_C_dom"/>
</dbReference>
<dbReference type="InterPro" id="IPR011051">
    <property type="entry name" value="RmlC_Cupin_sf"/>
</dbReference>
<protein>
    <submittedName>
        <fullName evidence="5">Pirin family protein</fullName>
    </submittedName>
</protein>
<dbReference type="CDD" id="cd02909">
    <property type="entry name" value="cupin_pirin_N"/>
    <property type="match status" value="1"/>
</dbReference>
<evidence type="ECO:0000313" key="6">
    <source>
        <dbReference type="Proteomes" id="UP001526246"/>
    </source>
</evidence>
<dbReference type="PANTHER" id="PTHR13903">
    <property type="entry name" value="PIRIN-RELATED"/>
    <property type="match status" value="1"/>
</dbReference>
<feature type="domain" description="Pirin N-terminal" evidence="3">
    <location>
        <begin position="20"/>
        <end position="125"/>
    </location>
</feature>
<evidence type="ECO:0000256" key="2">
    <source>
        <dbReference type="RuleBase" id="RU003457"/>
    </source>
</evidence>
<evidence type="ECO:0000313" key="5">
    <source>
        <dbReference type="EMBL" id="MCW3797936.1"/>
    </source>
</evidence>
<dbReference type="Proteomes" id="UP001526246">
    <property type="component" value="Unassembled WGS sequence"/>
</dbReference>
<evidence type="ECO:0000259" key="4">
    <source>
        <dbReference type="Pfam" id="PF05726"/>
    </source>
</evidence>
<organism evidence="5 6">
    <name type="scientific">Sphingomonas arvum</name>
    <dbReference type="NCBI Taxonomy" id="2992113"/>
    <lineage>
        <taxon>Bacteria</taxon>
        <taxon>Pseudomonadati</taxon>
        <taxon>Pseudomonadota</taxon>
        <taxon>Alphaproteobacteria</taxon>
        <taxon>Sphingomonadales</taxon>
        <taxon>Sphingomonadaceae</taxon>
        <taxon>Sphingomonas</taxon>
    </lineage>
</organism>
<feature type="domain" description="Pirin C-terminal" evidence="4">
    <location>
        <begin position="178"/>
        <end position="276"/>
    </location>
</feature>